<dbReference type="InterPro" id="IPR050708">
    <property type="entry name" value="T6SS_VgrG/RHS"/>
</dbReference>
<evidence type="ECO:0000313" key="6">
    <source>
        <dbReference type="EMBL" id="MET7013544.1"/>
    </source>
</evidence>
<evidence type="ECO:0000256" key="3">
    <source>
        <dbReference type="ARBA" id="ARBA00022525"/>
    </source>
</evidence>
<comment type="caution">
    <text evidence="6">The sequence shown here is derived from an EMBL/GenBank/DDBJ whole genome shotgun (WGS) entry which is preliminary data.</text>
</comment>
<dbReference type="SUPFAM" id="SSF69279">
    <property type="entry name" value="Phage tail proteins"/>
    <property type="match status" value="2"/>
</dbReference>
<dbReference type="NCBIfam" id="TIGR01646">
    <property type="entry name" value="vgr_GE"/>
    <property type="match status" value="1"/>
</dbReference>
<reference evidence="6 7" key="1">
    <citation type="submission" date="2024-07" db="EMBL/GenBank/DDBJ databases">
        <title>Uliginosibacterium flavum JJ3220;KACC:17644.</title>
        <authorList>
            <person name="Kim M.K."/>
        </authorList>
    </citation>
    <scope>NUCLEOTIDE SEQUENCE [LARGE SCALE GENOMIC DNA]</scope>
    <source>
        <strain evidence="6 7">KACC:17644</strain>
    </source>
</reference>
<dbReference type="InterPro" id="IPR037026">
    <property type="entry name" value="Vgr_OB-fold_dom_sf"/>
</dbReference>
<feature type="domain" description="Gp5/Type VI secretion system Vgr C-terminal trimerisation" evidence="5">
    <location>
        <begin position="468"/>
        <end position="581"/>
    </location>
</feature>
<dbReference type="RefSeq" id="WP_354600009.1">
    <property type="nucleotide sequence ID" value="NZ_JBEWZI010000004.1"/>
</dbReference>
<dbReference type="InterPro" id="IPR006533">
    <property type="entry name" value="T6SS_Vgr_RhsGE"/>
</dbReference>
<dbReference type="Proteomes" id="UP001549691">
    <property type="component" value="Unassembled WGS sequence"/>
</dbReference>
<protein>
    <submittedName>
        <fullName evidence="6">Type VI secretion system tip protein TssI/VgrG</fullName>
    </submittedName>
</protein>
<keyword evidence="7" id="KW-1185">Reference proteome</keyword>
<dbReference type="InterPro" id="IPR054030">
    <property type="entry name" value="Gp5_Vgr_C"/>
</dbReference>
<dbReference type="SUPFAM" id="SSF69255">
    <property type="entry name" value="gp5 N-terminal domain-like"/>
    <property type="match status" value="1"/>
</dbReference>
<sequence>MAESMQFELSTPLGPNILRLHSLQARESLGRISEFHVECLSEKADIDLDALLGKIASVRITLPDQNERFLTGYVTRFSHTGTEGRYQAYQAHIQPWPWFLTRTADCRIFQNKSAPEIIKDIFADHSVAEFRDSLSGDYAKREYCVQYRETDFDFICRLMEDEGIYFFFEYQKDKNVLVLADSYSAHSPVPGDASFEFVDNQRAQKEASDHITDWRFERVVQPGKTRLVDYDFKRPKVKLDAAANLPRGHDQADHEVFDYPGGFEVQADGDHLARARIDELHSQHELAHARTNARAIGSGMLFKLSGHVRRDQNREYLVTASFIHLQAEGLEAQQGTQGSVYQCEITALSSQQEFRPQRLTPRPVVRGPQTAVVVGPAGDEIYTDQYGRVKVQFHWDRLGKVDENSSCWMRVSSPWAGKNWGFVAIPRITQEVVVEFLEGDPDRPLITGSVYNGEQMPPYDLPANMTQSGIKSRSSKGGTPDNFNEIRFEDKKGEEQVFIHAEKNQDIEVENDETHWVGHDRKKTVDNDENVEVKNNRTEKVGVNEDITVGANRTESVGANEDITIGANRTESVGANEDITIGANRTETVGASESITVGASQSITVGASRTDSVGASVTQTIGAGLTQTVGGPWNMTAAGPVTITAPAGLTIISPGGNRTIDNMFDKIGGFLTQKFGSQSTVTGMTYAATAIAIAQTGSKVETTGTSHGITALNYEVKGVNMAYVVLKCEKASFEIKTADAHIIA</sequence>
<comment type="similarity">
    <text evidence="2">Belongs to the VgrG protein family.</text>
</comment>
<evidence type="ECO:0000313" key="7">
    <source>
        <dbReference type="Proteomes" id="UP001549691"/>
    </source>
</evidence>
<feature type="domain" description="Gp5/Type VI secretion system Vgr protein OB-fold" evidence="4">
    <location>
        <begin position="383"/>
        <end position="451"/>
    </location>
</feature>
<evidence type="ECO:0000256" key="2">
    <source>
        <dbReference type="ARBA" id="ARBA00005558"/>
    </source>
</evidence>
<evidence type="ECO:0000259" key="5">
    <source>
        <dbReference type="Pfam" id="PF22178"/>
    </source>
</evidence>
<evidence type="ECO:0000259" key="4">
    <source>
        <dbReference type="Pfam" id="PF04717"/>
    </source>
</evidence>
<dbReference type="Gene3D" id="3.55.50.10">
    <property type="entry name" value="Baseplate protein-like domains"/>
    <property type="match status" value="1"/>
</dbReference>
<dbReference type="EMBL" id="JBEWZI010000004">
    <property type="protein sequence ID" value="MET7013544.1"/>
    <property type="molecule type" value="Genomic_DNA"/>
</dbReference>
<dbReference type="PANTHER" id="PTHR32305:SF15">
    <property type="entry name" value="PROTEIN RHSA-RELATED"/>
    <property type="match status" value="1"/>
</dbReference>
<dbReference type="InterPro" id="IPR006531">
    <property type="entry name" value="Gp5/Vgr_OB"/>
</dbReference>
<accession>A0ABV2TI04</accession>
<dbReference type="SUPFAM" id="SSF69349">
    <property type="entry name" value="Phage fibre proteins"/>
    <property type="match status" value="1"/>
</dbReference>
<gene>
    <name evidence="6" type="primary">tssI</name>
    <name evidence="6" type="ORF">ABXR19_05040</name>
</gene>
<dbReference type="NCBIfam" id="TIGR03361">
    <property type="entry name" value="VI_Rhs_Vgr"/>
    <property type="match status" value="1"/>
</dbReference>
<proteinExistence type="inferred from homology"/>
<evidence type="ECO:0000256" key="1">
    <source>
        <dbReference type="ARBA" id="ARBA00004613"/>
    </source>
</evidence>
<dbReference type="Pfam" id="PF22178">
    <property type="entry name" value="Gp5_trimer_C"/>
    <property type="match status" value="1"/>
</dbReference>
<dbReference type="Gene3D" id="2.40.50.230">
    <property type="entry name" value="Gp5 N-terminal domain"/>
    <property type="match status" value="1"/>
</dbReference>
<organism evidence="6 7">
    <name type="scientific">Uliginosibacterium flavum</name>
    <dbReference type="NCBI Taxonomy" id="1396831"/>
    <lineage>
        <taxon>Bacteria</taxon>
        <taxon>Pseudomonadati</taxon>
        <taxon>Pseudomonadota</taxon>
        <taxon>Betaproteobacteria</taxon>
        <taxon>Rhodocyclales</taxon>
        <taxon>Zoogloeaceae</taxon>
        <taxon>Uliginosibacterium</taxon>
    </lineage>
</organism>
<dbReference type="PANTHER" id="PTHR32305">
    <property type="match status" value="1"/>
</dbReference>
<name>A0ABV2TI04_9RHOO</name>
<dbReference type="Gene3D" id="2.30.110.50">
    <property type="match status" value="1"/>
</dbReference>
<dbReference type="Pfam" id="PF05954">
    <property type="entry name" value="Phage_GPD"/>
    <property type="match status" value="1"/>
</dbReference>
<dbReference type="Gene3D" id="4.10.220.110">
    <property type="match status" value="1"/>
</dbReference>
<dbReference type="Pfam" id="PF04717">
    <property type="entry name" value="Phage_base_V"/>
    <property type="match status" value="1"/>
</dbReference>
<comment type="subcellular location">
    <subcellularLocation>
        <location evidence="1">Secreted</location>
    </subcellularLocation>
</comment>
<dbReference type="InterPro" id="IPR017847">
    <property type="entry name" value="T6SS_RhsGE_Vgr_subset"/>
</dbReference>
<keyword evidence="3" id="KW-0964">Secreted</keyword>